<dbReference type="RefSeq" id="WP_168875487.1">
    <property type="nucleotide sequence ID" value="NZ_JABAIM010000001.1"/>
</dbReference>
<comment type="similarity">
    <text evidence="1 6">Belongs to the pseudouridine synthase RluA family.</text>
</comment>
<protein>
    <recommendedName>
        <fullName evidence="6">Pseudouridine synthase</fullName>
        <ecNumber evidence="6">5.4.99.-</ecNumber>
    </recommendedName>
</protein>
<dbReference type="InterPro" id="IPR036986">
    <property type="entry name" value="S4_RNA-bd_sf"/>
</dbReference>
<evidence type="ECO:0000256" key="3">
    <source>
        <dbReference type="ARBA" id="ARBA00036882"/>
    </source>
</evidence>
<dbReference type="Gene3D" id="3.30.2350.10">
    <property type="entry name" value="Pseudouridine synthase"/>
    <property type="match status" value="1"/>
</dbReference>
<name>A0A847RRH8_9NEIS</name>
<evidence type="ECO:0000259" key="7">
    <source>
        <dbReference type="SMART" id="SM00363"/>
    </source>
</evidence>
<proteinExistence type="inferred from homology"/>
<dbReference type="Proteomes" id="UP000587991">
    <property type="component" value="Unassembled WGS sequence"/>
</dbReference>
<dbReference type="GO" id="GO:0160140">
    <property type="term" value="F:23S rRNA pseudouridine(1911/1915/1917) synthase activity"/>
    <property type="evidence" value="ECO:0007669"/>
    <property type="project" value="UniProtKB-EC"/>
</dbReference>
<dbReference type="GO" id="GO:0000455">
    <property type="term" value="P:enzyme-directed rRNA pseudouridine synthesis"/>
    <property type="evidence" value="ECO:0007669"/>
    <property type="project" value="TreeGrafter"/>
</dbReference>
<dbReference type="PROSITE" id="PS01129">
    <property type="entry name" value="PSI_RLU"/>
    <property type="match status" value="1"/>
</dbReference>
<organism evidence="8 9">
    <name type="scientific">Leeia aquatica</name>
    <dbReference type="NCBI Taxonomy" id="2725557"/>
    <lineage>
        <taxon>Bacteria</taxon>
        <taxon>Pseudomonadati</taxon>
        <taxon>Pseudomonadota</taxon>
        <taxon>Betaproteobacteria</taxon>
        <taxon>Neisseriales</taxon>
        <taxon>Leeiaceae</taxon>
        <taxon>Leeia</taxon>
    </lineage>
</organism>
<evidence type="ECO:0000256" key="4">
    <source>
        <dbReference type="PIRSR" id="PIRSR606225-1"/>
    </source>
</evidence>
<dbReference type="Gene3D" id="3.10.290.10">
    <property type="entry name" value="RNA-binding S4 domain"/>
    <property type="match status" value="1"/>
</dbReference>
<dbReference type="NCBIfam" id="TIGR00005">
    <property type="entry name" value="rluA_subfam"/>
    <property type="match status" value="1"/>
</dbReference>
<dbReference type="InterPro" id="IPR020103">
    <property type="entry name" value="PsdUridine_synth_cat_dom_sf"/>
</dbReference>
<comment type="catalytic activity">
    <reaction evidence="3">
        <text>uridine(1911/1915/1917) in 23S rRNA = pseudouridine(1911/1915/1917) in 23S rRNA</text>
        <dbReference type="Rhea" id="RHEA:42524"/>
        <dbReference type="Rhea" id="RHEA-COMP:10097"/>
        <dbReference type="Rhea" id="RHEA-COMP:10098"/>
        <dbReference type="ChEBI" id="CHEBI:65314"/>
        <dbReference type="ChEBI" id="CHEBI:65315"/>
        <dbReference type="EC" id="5.4.99.23"/>
    </reaction>
</comment>
<dbReference type="InterPro" id="IPR006225">
    <property type="entry name" value="PsdUridine_synth_RluC/D"/>
</dbReference>
<dbReference type="EC" id="5.4.99.-" evidence="6"/>
<accession>A0A847RRH8</accession>
<dbReference type="SUPFAM" id="SSF55120">
    <property type="entry name" value="Pseudouridine synthase"/>
    <property type="match status" value="1"/>
</dbReference>
<dbReference type="PANTHER" id="PTHR21600:SF44">
    <property type="entry name" value="RIBOSOMAL LARGE SUBUNIT PSEUDOURIDINE SYNTHASE D"/>
    <property type="match status" value="1"/>
</dbReference>
<evidence type="ECO:0000256" key="6">
    <source>
        <dbReference type="RuleBase" id="RU362028"/>
    </source>
</evidence>
<dbReference type="InterPro" id="IPR002942">
    <property type="entry name" value="S4_RNA-bd"/>
</dbReference>
<evidence type="ECO:0000256" key="1">
    <source>
        <dbReference type="ARBA" id="ARBA00010876"/>
    </source>
</evidence>
<dbReference type="NCBIfam" id="NF008385">
    <property type="entry name" value="PRK11180.1"/>
    <property type="match status" value="1"/>
</dbReference>
<dbReference type="SMART" id="SM00363">
    <property type="entry name" value="S4"/>
    <property type="match status" value="1"/>
</dbReference>
<dbReference type="EMBL" id="JABAIM010000001">
    <property type="protein sequence ID" value="NLR73830.1"/>
    <property type="molecule type" value="Genomic_DNA"/>
</dbReference>
<feature type="domain" description="RNA-binding S4" evidence="7">
    <location>
        <begin position="37"/>
        <end position="95"/>
    </location>
</feature>
<comment type="function">
    <text evidence="6">Responsible for synthesis of pseudouridine from uracil.</text>
</comment>
<dbReference type="PANTHER" id="PTHR21600">
    <property type="entry name" value="MITOCHONDRIAL RNA PSEUDOURIDINE SYNTHASE"/>
    <property type="match status" value="1"/>
</dbReference>
<evidence type="ECO:0000256" key="5">
    <source>
        <dbReference type="PROSITE-ProRule" id="PRU00182"/>
    </source>
</evidence>
<comment type="catalytic activity">
    <reaction evidence="6">
        <text>a uridine in RNA = a pseudouridine in RNA</text>
        <dbReference type="Rhea" id="RHEA:48348"/>
        <dbReference type="Rhea" id="RHEA-COMP:12068"/>
        <dbReference type="Rhea" id="RHEA-COMP:12069"/>
        <dbReference type="ChEBI" id="CHEBI:65314"/>
        <dbReference type="ChEBI" id="CHEBI:65315"/>
    </reaction>
</comment>
<dbReference type="CDD" id="cd02869">
    <property type="entry name" value="PseudoU_synth_RluA_like"/>
    <property type="match status" value="1"/>
</dbReference>
<keyword evidence="2 6" id="KW-0413">Isomerase</keyword>
<keyword evidence="9" id="KW-1185">Reference proteome</keyword>
<comment type="caution">
    <text evidence="8">The sequence shown here is derived from an EMBL/GenBank/DDBJ whole genome shotgun (WGS) entry which is preliminary data.</text>
</comment>
<sequence length="330" mass="36412">MSVSEIESDDYSANLPSENGEEQDALEFVVPIDLAGLRLDQALARLLPQYSRSRLQQWVKAERVLLDADVATPKTKVWGGETVLVLPELPPEQLAFRAEVMDLPIVHEDDALLVINKPAGLVVHPGHGNWSGTLLNGLLAHCPALFQVPRAGIVHRLDKDTSGLMVVAKTLTAQTELVRQLQARTVKREYCALVRGHLNEAGTVDAAMGRHPRERTLMSVLPAGSTGAKPAVTHYEPLDWYRHATLVECRLETGRTHQIRVHMQSIGHPLFGDPVYGGGNSCQRFPRQALHALRLGLQHPQTGQSMQWESSLPEDMQTLLDELEAEDAAD</sequence>
<evidence type="ECO:0000313" key="8">
    <source>
        <dbReference type="EMBL" id="NLR73830.1"/>
    </source>
</evidence>
<dbReference type="InterPro" id="IPR006145">
    <property type="entry name" value="PsdUridine_synth_RsuA/RluA"/>
</dbReference>
<reference evidence="8 9" key="1">
    <citation type="submission" date="2020-04" db="EMBL/GenBank/DDBJ databases">
        <title>Draft genome of Leeia sp. IMCC25680.</title>
        <authorList>
            <person name="Song J."/>
            <person name="Cho J.-C."/>
        </authorList>
    </citation>
    <scope>NUCLEOTIDE SEQUENCE [LARGE SCALE GENOMIC DNA]</scope>
    <source>
        <strain evidence="8 9">IMCC25680</strain>
    </source>
</reference>
<evidence type="ECO:0000256" key="2">
    <source>
        <dbReference type="ARBA" id="ARBA00023235"/>
    </source>
</evidence>
<dbReference type="Pfam" id="PF00849">
    <property type="entry name" value="PseudoU_synth_2"/>
    <property type="match status" value="1"/>
</dbReference>
<gene>
    <name evidence="8" type="primary">rluD</name>
    <name evidence="8" type="ORF">HF682_01485</name>
</gene>
<dbReference type="AlphaFoldDB" id="A0A847RRH8"/>
<dbReference type="InterPro" id="IPR006224">
    <property type="entry name" value="PsdUridine_synth_RluA-like_CS"/>
</dbReference>
<evidence type="ECO:0000313" key="9">
    <source>
        <dbReference type="Proteomes" id="UP000587991"/>
    </source>
</evidence>
<keyword evidence="5" id="KW-0694">RNA-binding</keyword>
<dbReference type="SUPFAM" id="SSF55174">
    <property type="entry name" value="Alpha-L RNA-binding motif"/>
    <property type="match status" value="1"/>
</dbReference>
<dbReference type="InterPro" id="IPR050188">
    <property type="entry name" value="RluA_PseudoU_synthase"/>
</dbReference>
<dbReference type="PROSITE" id="PS50889">
    <property type="entry name" value="S4"/>
    <property type="match status" value="1"/>
</dbReference>
<dbReference type="CDD" id="cd00165">
    <property type="entry name" value="S4"/>
    <property type="match status" value="1"/>
</dbReference>
<dbReference type="Pfam" id="PF01479">
    <property type="entry name" value="S4"/>
    <property type="match status" value="1"/>
</dbReference>
<feature type="active site" evidence="4">
    <location>
        <position position="158"/>
    </location>
</feature>
<dbReference type="GO" id="GO:0003723">
    <property type="term" value="F:RNA binding"/>
    <property type="evidence" value="ECO:0007669"/>
    <property type="project" value="UniProtKB-KW"/>
</dbReference>